<accession>A0AAD5LXU8</accession>
<comment type="caution">
    <text evidence="2">The sequence shown here is derived from an EMBL/GenBank/DDBJ whole genome shotgun (WGS) entry which is preliminary data.</text>
</comment>
<organism evidence="2 3">
    <name type="scientific">Parelaphostrongylus tenuis</name>
    <name type="common">Meningeal worm</name>
    <dbReference type="NCBI Taxonomy" id="148309"/>
    <lineage>
        <taxon>Eukaryota</taxon>
        <taxon>Metazoa</taxon>
        <taxon>Ecdysozoa</taxon>
        <taxon>Nematoda</taxon>
        <taxon>Chromadorea</taxon>
        <taxon>Rhabditida</taxon>
        <taxon>Rhabditina</taxon>
        <taxon>Rhabditomorpha</taxon>
        <taxon>Strongyloidea</taxon>
        <taxon>Metastrongylidae</taxon>
        <taxon>Parelaphostrongylus</taxon>
    </lineage>
</organism>
<name>A0AAD5LXU8_PARTN</name>
<evidence type="ECO:0000256" key="1">
    <source>
        <dbReference type="SAM" id="MobiDB-lite"/>
    </source>
</evidence>
<gene>
    <name evidence="2" type="ORF">KIN20_004071</name>
</gene>
<dbReference type="Proteomes" id="UP001196413">
    <property type="component" value="Unassembled WGS sequence"/>
</dbReference>
<reference evidence="2" key="1">
    <citation type="submission" date="2021-06" db="EMBL/GenBank/DDBJ databases">
        <title>Parelaphostrongylus tenuis whole genome reference sequence.</title>
        <authorList>
            <person name="Garwood T.J."/>
            <person name="Larsen P.A."/>
            <person name="Fountain-Jones N.M."/>
            <person name="Garbe J.R."/>
            <person name="Macchietto M.G."/>
            <person name="Kania S.A."/>
            <person name="Gerhold R.W."/>
            <person name="Richards J.E."/>
            <person name="Wolf T.M."/>
        </authorList>
    </citation>
    <scope>NUCLEOTIDE SEQUENCE</scope>
    <source>
        <strain evidence="2">MNPRO001-30</strain>
        <tissue evidence="2">Meninges</tissue>
    </source>
</reference>
<feature type="region of interest" description="Disordered" evidence="1">
    <location>
        <begin position="1"/>
        <end position="25"/>
    </location>
</feature>
<feature type="compositionally biased region" description="Basic and acidic residues" evidence="1">
    <location>
        <begin position="7"/>
        <end position="18"/>
    </location>
</feature>
<dbReference type="AlphaFoldDB" id="A0AAD5LXU8"/>
<protein>
    <submittedName>
        <fullName evidence="2">Uncharacterized protein</fullName>
    </submittedName>
</protein>
<proteinExistence type="predicted"/>
<evidence type="ECO:0000313" key="3">
    <source>
        <dbReference type="Proteomes" id="UP001196413"/>
    </source>
</evidence>
<sequence length="76" mass="8707">MQSAIVRKNENEEEKQHIPDSPAYPQSTAIQTKTILPVRFKWTSVYDGYLLVITIRDMQSAKCTTEENLVVTLTVH</sequence>
<evidence type="ECO:0000313" key="2">
    <source>
        <dbReference type="EMBL" id="KAJ1348707.1"/>
    </source>
</evidence>
<keyword evidence="3" id="KW-1185">Reference proteome</keyword>
<dbReference type="EMBL" id="JAHQIW010000543">
    <property type="protein sequence ID" value="KAJ1348707.1"/>
    <property type="molecule type" value="Genomic_DNA"/>
</dbReference>